<dbReference type="EC" id="3.1.1.-" evidence="8"/>
<keyword evidence="4" id="KW-0732">Signal</keyword>
<accession>A0A4S8WJW2</accession>
<keyword evidence="5 8" id="KW-0378">Hydrolase</keyword>
<dbReference type="GO" id="GO:0046872">
    <property type="term" value="F:metal ion binding"/>
    <property type="evidence" value="ECO:0007669"/>
    <property type="project" value="UniProtKB-KW"/>
</dbReference>
<evidence type="ECO:0000313" key="10">
    <source>
        <dbReference type="Proteomes" id="UP000310687"/>
    </source>
</evidence>
<evidence type="ECO:0000256" key="5">
    <source>
        <dbReference type="ARBA" id="ARBA00022801"/>
    </source>
</evidence>
<keyword evidence="2" id="KW-0719">Serine esterase</keyword>
<evidence type="ECO:0000313" key="9">
    <source>
        <dbReference type="EMBL" id="THW26253.1"/>
    </source>
</evidence>
<dbReference type="EMBL" id="QZAL01000474">
    <property type="protein sequence ID" value="THW26253.1"/>
    <property type="molecule type" value="Genomic_DNA"/>
</dbReference>
<name>A0A4S8WJW2_AURPU</name>
<dbReference type="InterPro" id="IPR011118">
    <property type="entry name" value="Tannase/feruloyl_esterase"/>
</dbReference>
<protein>
    <recommendedName>
        <fullName evidence="8">Carboxylic ester hydrolase</fullName>
        <ecNumber evidence="8">3.1.1.-</ecNumber>
    </recommendedName>
</protein>
<dbReference type="PANTHER" id="PTHR33938:SF8">
    <property type="entry name" value="CARBOXYLIC ESTER HYDROLASE"/>
    <property type="match status" value="1"/>
</dbReference>
<evidence type="ECO:0000256" key="3">
    <source>
        <dbReference type="ARBA" id="ARBA00022723"/>
    </source>
</evidence>
<evidence type="ECO:0000256" key="2">
    <source>
        <dbReference type="ARBA" id="ARBA00022487"/>
    </source>
</evidence>
<sequence>MFCRARYSNIGIASPTIPNSSLPAMSMNAFMASAPSLASACIAQSIPLPSVFGANILSLHATPVTNFSLPSIPIQVWTKSQFDAVDFCNVTVKYTRPGSDHNITVQVYLPPPSEWNGRFLGAGGSGYAATQGLVTTIPPVDAGFAVASTDGGVSTLEFSSAEWTLLSPGNPDYARINIWSSAVLNDLSIIGKSVTNSFYGQAAAHSYWVGCSQGGRQGNMIAQRYPDAFDGIVALAPAINWAEFFPSMQFPHQLMYESDYAVPACEREAITSAALNACDGLDGLVDGVLSRPDLCKFDPLTLIGKSYTCDGTNKTFTTEGIKIIQDTWTGPRAADGTFLWYGYGHDADLSYVANTTCTDQNNCTVAAFSLPQDWLQLWVAEDPTLNMSNLTRDDFTTMIHQGINRYDSVVSARDPDIFNFRNRGGKMLTWHGYTDQLIPYQGSQNYHDRVRELDANVDDYFRLFLAPGTQHCVPGNGYFPTNVLQDLIDWVEKGVAPDQLNTVNLTNVDPNTGMLMGNQTTGRGRPICLYPKVQEYINGDADMMSSFRCVSP</sequence>
<evidence type="ECO:0000256" key="8">
    <source>
        <dbReference type="RuleBase" id="RU361238"/>
    </source>
</evidence>
<dbReference type="Proteomes" id="UP000310687">
    <property type="component" value="Unassembled WGS sequence"/>
</dbReference>
<dbReference type="GO" id="GO:0030600">
    <property type="term" value="F:feruloyl esterase activity"/>
    <property type="evidence" value="ECO:0007669"/>
    <property type="project" value="UniProtKB-ARBA"/>
</dbReference>
<proteinExistence type="inferred from homology"/>
<gene>
    <name evidence="9" type="ORF">D6D22_10804</name>
</gene>
<dbReference type="SUPFAM" id="SSF53474">
    <property type="entry name" value="alpha/beta-Hydrolases"/>
    <property type="match status" value="1"/>
</dbReference>
<evidence type="ECO:0000256" key="4">
    <source>
        <dbReference type="ARBA" id="ARBA00022729"/>
    </source>
</evidence>
<dbReference type="AlphaFoldDB" id="A0A4S8WJW2"/>
<evidence type="ECO:0000256" key="7">
    <source>
        <dbReference type="ARBA" id="ARBA00023157"/>
    </source>
</evidence>
<dbReference type="InterPro" id="IPR029058">
    <property type="entry name" value="AB_hydrolase_fold"/>
</dbReference>
<dbReference type="PANTHER" id="PTHR33938">
    <property type="entry name" value="FERULOYL ESTERASE B-RELATED"/>
    <property type="match status" value="1"/>
</dbReference>
<keyword evidence="3" id="KW-0479">Metal-binding</keyword>
<dbReference type="Pfam" id="PF07519">
    <property type="entry name" value="Tannase"/>
    <property type="match status" value="1"/>
</dbReference>
<keyword evidence="6" id="KW-0106">Calcium</keyword>
<reference evidence="9 10" key="1">
    <citation type="submission" date="2018-10" db="EMBL/GenBank/DDBJ databases">
        <title>Fifty Aureobasidium pullulans genomes reveal a recombining polyextremotolerant generalist.</title>
        <authorList>
            <person name="Gostincar C."/>
            <person name="Turk M."/>
            <person name="Zajc J."/>
            <person name="Gunde-Cimerman N."/>
        </authorList>
    </citation>
    <scope>NUCLEOTIDE SEQUENCE [LARGE SCALE GENOMIC DNA]</scope>
    <source>
        <strain evidence="9 10">EXF-11013</strain>
    </source>
</reference>
<evidence type="ECO:0000256" key="6">
    <source>
        <dbReference type="ARBA" id="ARBA00022837"/>
    </source>
</evidence>
<keyword evidence="7" id="KW-1015">Disulfide bond</keyword>
<comment type="caution">
    <text evidence="9">The sequence shown here is derived from an EMBL/GenBank/DDBJ whole genome shotgun (WGS) entry which is preliminary data.</text>
</comment>
<comment type="similarity">
    <text evidence="1 8">Belongs to the tannase family.</text>
</comment>
<evidence type="ECO:0000256" key="1">
    <source>
        <dbReference type="ARBA" id="ARBA00006249"/>
    </source>
</evidence>
<organism evidence="9 10">
    <name type="scientific">Aureobasidium pullulans</name>
    <name type="common">Black yeast</name>
    <name type="synonym">Pullularia pullulans</name>
    <dbReference type="NCBI Taxonomy" id="5580"/>
    <lineage>
        <taxon>Eukaryota</taxon>
        <taxon>Fungi</taxon>
        <taxon>Dikarya</taxon>
        <taxon>Ascomycota</taxon>
        <taxon>Pezizomycotina</taxon>
        <taxon>Dothideomycetes</taxon>
        <taxon>Dothideomycetidae</taxon>
        <taxon>Dothideales</taxon>
        <taxon>Saccotheciaceae</taxon>
        <taxon>Aureobasidium</taxon>
    </lineage>
</organism>
<dbReference type="Gene3D" id="3.40.50.1820">
    <property type="entry name" value="alpha/beta hydrolase"/>
    <property type="match status" value="1"/>
</dbReference>